<dbReference type="EMBL" id="BARV01000033">
    <property type="protein sequence ID" value="GAH92052.1"/>
    <property type="molecule type" value="Genomic_DNA"/>
</dbReference>
<comment type="caution">
    <text evidence="1">The sequence shown here is derived from an EMBL/GenBank/DDBJ whole genome shotgun (WGS) entry which is preliminary data.</text>
</comment>
<name>X1JDL0_9ZZZZ</name>
<accession>X1JDL0</accession>
<protein>
    <submittedName>
        <fullName evidence="1">Uncharacterized protein</fullName>
    </submittedName>
</protein>
<dbReference type="AlphaFoldDB" id="X1JDL0"/>
<gene>
    <name evidence="1" type="ORF">S06H3_00226</name>
</gene>
<organism evidence="1">
    <name type="scientific">marine sediment metagenome</name>
    <dbReference type="NCBI Taxonomy" id="412755"/>
    <lineage>
        <taxon>unclassified sequences</taxon>
        <taxon>metagenomes</taxon>
        <taxon>ecological metagenomes</taxon>
    </lineage>
</organism>
<sequence>MEAEPLKIDSPTDTDLTWGVVQKVARPDRINVRCVAIVDTLVDVNNRLAKDVTDAMNQPWPIRELDVTSLTSRKERRQGVVPHSNRAQRFAPSDLNLVVIDKRLEAMESFFAWIVGDIQQVKVDV</sequence>
<proteinExistence type="predicted"/>
<reference evidence="1" key="1">
    <citation type="journal article" date="2014" name="Front. Microbiol.">
        <title>High frequency of phylogenetically diverse reductive dehalogenase-homologous genes in deep subseafloor sedimentary metagenomes.</title>
        <authorList>
            <person name="Kawai M."/>
            <person name="Futagami T."/>
            <person name="Toyoda A."/>
            <person name="Takaki Y."/>
            <person name="Nishi S."/>
            <person name="Hori S."/>
            <person name="Arai W."/>
            <person name="Tsubouchi T."/>
            <person name="Morono Y."/>
            <person name="Uchiyama I."/>
            <person name="Ito T."/>
            <person name="Fujiyama A."/>
            <person name="Inagaki F."/>
            <person name="Takami H."/>
        </authorList>
    </citation>
    <scope>NUCLEOTIDE SEQUENCE</scope>
    <source>
        <strain evidence="1">Expedition CK06-06</strain>
    </source>
</reference>
<evidence type="ECO:0000313" key="1">
    <source>
        <dbReference type="EMBL" id="GAH92052.1"/>
    </source>
</evidence>